<organism evidence="4 5">
    <name type="scientific">Actinomadura luteofluorescens</name>
    <dbReference type="NCBI Taxonomy" id="46163"/>
    <lineage>
        <taxon>Bacteria</taxon>
        <taxon>Bacillati</taxon>
        <taxon>Actinomycetota</taxon>
        <taxon>Actinomycetes</taxon>
        <taxon>Streptosporangiales</taxon>
        <taxon>Thermomonosporaceae</taxon>
        <taxon>Actinomadura</taxon>
    </lineage>
</organism>
<feature type="domain" description="Cysteinyl-tRNA ligase anticodon binding" evidence="2">
    <location>
        <begin position="176"/>
        <end position="227"/>
    </location>
</feature>
<protein>
    <recommendedName>
        <fullName evidence="6">DUF308 domain-containing protein</fullName>
    </recommendedName>
</protein>
<evidence type="ECO:0000313" key="4">
    <source>
        <dbReference type="EMBL" id="NYD48035.1"/>
    </source>
</evidence>
<feature type="transmembrane region" description="Helical" evidence="1">
    <location>
        <begin position="65"/>
        <end position="85"/>
    </location>
</feature>
<dbReference type="AlphaFoldDB" id="A0A7Y9EIW0"/>
<evidence type="ECO:0000256" key="1">
    <source>
        <dbReference type="SAM" id="Phobius"/>
    </source>
</evidence>
<feature type="domain" description="YqeB PH" evidence="3">
    <location>
        <begin position="10"/>
        <end position="159"/>
    </location>
</feature>
<dbReference type="RefSeq" id="WP_179845013.1">
    <property type="nucleotide sequence ID" value="NZ_JACCBA010000001.1"/>
</dbReference>
<evidence type="ECO:0008006" key="6">
    <source>
        <dbReference type="Google" id="ProtNLM"/>
    </source>
</evidence>
<evidence type="ECO:0000259" key="3">
    <source>
        <dbReference type="Pfam" id="PF23494"/>
    </source>
</evidence>
<name>A0A7Y9EIW0_9ACTN</name>
<keyword evidence="5" id="KW-1185">Reference proteome</keyword>
<evidence type="ECO:0000313" key="5">
    <source>
        <dbReference type="Proteomes" id="UP000529783"/>
    </source>
</evidence>
<keyword evidence="1" id="KW-0812">Transmembrane</keyword>
<reference evidence="4 5" key="1">
    <citation type="submission" date="2020-07" db="EMBL/GenBank/DDBJ databases">
        <title>Sequencing the genomes of 1000 actinobacteria strains.</title>
        <authorList>
            <person name="Klenk H.-P."/>
        </authorList>
    </citation>
    <scope>NUCLEOTIDE SEQUENCE [LARGE SCALE GENOMIC DNA]</scope>
    <source>
        <strain evidence="4 5">DSM 40398</strain>
    </source>
</reference>
<dbReference type="Pfam" id="PF23494">
    <property type="entry name" value="bPH_10"/>
    <property type="match status" value="1"/>
</dbReference>
<dbReference type="InterPro" id="IPR056411">
    <property type="entry name" value="CysS_C"/>
</dbReference>
<dbReference type="EMBL" id="JACCBA010000001">
    <property type="protein sequence ID" value="NYD48035.1"/>
    <property type="molecule type" value="Genomic_DNA"/>
</dbReference>
<proteinExistence type="predicted"/>
<dbReference type="Pfam" id="PF23493">
    <property type="entry name" value="CysS_C"/>
    <property type="match status" value="1"/>
</dbReference>
<gene>
    <name evidence="4" type="ORF">BJY14_004018</name>
</gene>
<dbReference type="Proteomes" id="UP000529783">
    <property type="component" value="Unassembled WGS sequence"/>
</dbReference>
<comment type="caution">
    <text evidence="4">The sequence shown here is derived from an EMBL/GenBank/DDBJ whole genome shotgun (WGS) entry which is preliminary data.</text>
</comment>
<dbReference type="InterPro" id="IPR057798">
    <property type="entry name" value="PH_YqeB"/>
</dbReference>
<keyword evidence="1" id="KW-0472">Membrane</keyword>
<sequence length="232" mass="25436">MEVLTMPASTTLARSVWAQGALCAAAAVLLGGVAWLLDPLANWLVGLDRAPMRVPAELLVSIPEPWLGVGLVALGALAGAALILFDSLEQISVTVSGERVILKRTGHVQEIVRERVGHVFREKDRLVLLGLKGEEIAREKCDFSARRLAAVFTEHGYMWVAADPYDDEFRIWVPKTPELPELANALLAARAEALKSSPSGDSVKELRRELARNGIVVRDKGEQQYWRGPGRR</sequence>
<keyword evidence="1" id="KW-1133">Transmembrane helix</keyword>
<accession>A0A7Y9EIW0</accession>
<evidence type="ECO:0000259" key="2">
    <source>
        <dbReference type="Pfam" id="PF23493"/>
    </source>
</evidence>
<feature type="transmembrane region" description="Helical" evidence="1">
    <location>
        <begin position="21"/>
        <end position="45"/>
    </location>
</feature>